<evidence type="ECO:0000313" key="15">
    <source>
        <dbReference type="Proteomes" id="UP000031056"/>
    </source>
</evidence>
<dbReference type="STRING" id="1354746.A0A0B2UKY0"/>
<comment type="function">
    <text evidence="9">As part of the replication protein A (RPA/RP-A), a single-stranded DNA-binding heterotrimeric complex, may play an essential role in DNA replication, recombination and repair. Binds and stabilizes single-stranded DNA intermediates, preventing complementary DNA reannealing and recruiting different proteins involved in DNA metabolism.</text>
</comment>
<evidence type="ECO:0000256" key="7">
    <source>
        <dbReference type="ARBA" id="ARBA00023125"/>
    </source>
</evidence>
<dbReference type="EMBL" id="JOKQ01000005">
    <property type="protein sequence ID" value="KHN69645.1"/>
    <property type="molecule type" value="Genomic_DNA"/>
</dbReference>
<dbReference type="SUPFAM" id="SSF50249">
    <property type="entry name" value="Nucleic acid-binding proteins"/>
    <property type="match status" value="4"/>
</dbReference>
<comment type="similarity">
    <text evidence="2 9">Belongs to the replication factor A protein 1 family.</text>
</comment>
<dbReference type="InParanoid" id="A0A0B2UKY0"/>
<dbReference type="Gene3D" id="2.40.50.140">
    <property type="entry name" value="Nucleic acid-binding proteins"/>
    <property type="match status" value="4"/>
</dbReference>
<dbReference type="GO" id="GO:0006281">
    <property type="term" value="P:DNA repair"/>
    <property type="evidence" value="ECO:0007669"/>
    <property type="project" value="InterPro"/>
</dbReference>
<dbReference type="InterPro" id="IPR013955">
    <property type="entry name" value="Rep_factor-A_C"/>
</dbReference>
<dbReference type="CDD" id="cd04474">
    <property type="entry name" value="RPA1_DBD_A"/>
    <property type="match status" value="1"/>
</dbReference>
<dbReference type="FunFam" id="2.40.50.140:FF:000041">
    <property type="entry name" value="Replication protein A subunit"/>
    <property type="match status" value="1"/>
</dbReference>
<dbReference type="Pfam" id="PF01336">
    <property type="entry name" value="tRNA_anti-codon"/>
    <property type="match status" value="1"/>
</dbReference>
<dbReference type="GO" id="GO:0006260">
    <property type="term" value="P:DNA replication"/>
    <property type="evidence" value="ECO:0007669"/>
    <property type="project" value="UniProtKB-KW"/>
</dbReference>
<evidence type="ECO:0000259" key="11">
    <source>
        <dbReference type="Pfam" id="PF04057"/>
    </source>
</evidence>
<evidence type="ECO:0000256" key="2">
    <source>
        <dbReference type="ARBA" id="ARBA00005690"/>
    </source>
</evidence>
<keyword evidence="7 9" id="KW-0238">DNA-binding</keyword>
<evidence type="ECO:0000256" key="4">
    <source>
        <dbReference type="ARBA" id="ARBA00022723"/>
    </source>
</evidence>
<evidence type="ECO:0000259" key="12">
    <source>
        <dbReference type="Pfam" id="PF08646"/>
    </source>
</evidence>
<dbReference type="CDD" id="cd04476">
    <property type="entry name" value="RPA1_DBD_C"/>
    <property type="match status" value="1"/>
</dbReference>
<reference evidence="14 15" key="1">
    <citation type="journal article" date="2014" name="MBio">
        <title>The Ordospora colligata genome; evolution of extreme reduction in microsporidia and host-to-parasite horizontal gene transfer.</title>
        <authorList>
            <person name="Pombert J.-F."/>
            <person name="Haag K.L."/>
            <person name="Beidas S."/>
            <person name="Ebert D."/>
            <person name="Keeling P.J."/>
        </authorList>
    </citation>
    <scope>NUCLEOTIDE SEQUENCE [LARGE SCALE GENOMIC DNA]</scope>
    <source>
        <strain evidence="14 15">OC4</strain>
    </source>
</reference>
<evidence type="ECO:0000256" key="9">
    <source>
        <dbReference type="RuleBase" id="RU364130"/>
    </source>
</evidence>
<comment type="subunit">
    <text evidence="9">Component of the heterotrimeric canonical replication protein A complex (RPA).</text>
</comment>
<sequence>MKLEPGTVEALYNSQINNPLYQNPVLQITSLGKLSVVIGDKQRYRVNVSDGVGYMKGIFSSELTHYFEQGLINKLSLIKTGKFSVRSKDGNVYIYIQEILEYEDCNVEIGKPVNISTGNASFSDNQASPGPGVHKNGLPVTQYCKEEIDYDAEKKRTKTESIDDGFTAINMLNPFHNKWIIKGRVMAKSDIRRFTNQKGEGKLFNFEVSDGTAQVKVTCFSDTVDVFYPIVEIGKVYCIEKGTIKMANKQYTTNPFDYEIVLDKNSEVRHAADDGSPRYFFNFVKISELTPEMSYCDVIGVVKDVYPSSTVVVKSTQNELLKRDAVVVDESGSVRLTLWGAKAELDIESGMVLAMKSVKISDFSGVSVSTAGNTQVLINPDISEAHELAGWYQTVGKDVQIVLPKREEKKKLIQEVKDNELHYSSIQGTVMFLKEDGLWYASCPGEGCNKKVAMEGNGCYRCERCNMAYEECNYRYMVSMHLGDFTGQMWVNLFDEVATSLFGITAKEMKTMSEDSPADLQSLIKGMYFKEYVFKVKSKQDNYNDEIRMRYTVLNVNELDTSKESKRLLDLIEKI</sequence>
<feature type="domain" description="Replication protein A OB" evidence="13">
    <location>
        <begin position="292"/>
        <end position="379"/>
    </location>
</feature>
<evidence type="ECO:0000259" key="13">
    <source>
        <dbReference type="Pfam" id="PF16900"/>
    </source>
</evidence>
<keyword evidence="8 9" id="KW-0539">Nucleus</keyword>
<dbReference type="FunFam" id="2.40.50.140:FF:000090">
    <property type="entry name" value="Replication protein A subunit"/>
    <property type="match status" value="1"/>
</dbReference>
<dbReference type="GO" id="GO:0007004">
    <property type="term" value="P:telomere maintenance via telomerase"/>
    <property type="evidence" value="ECO:0007669"/>
    <property type="project" value="UniProtKB-ARBA"/>
</dbReference>
<dbReference type="Pfam" id="PF08646">
    <property type="entry name" value="Rep_fac-A_C"/>
    <property type="match status" value="1"/>
</dbReference>
<evidence type="ECO:0000256" key="5">
    <source>
        <dbReference type="ARBA" id="ARBA00022771"/>
    </source>
</evidence>
<feature type="domain" description="Replication factor A C-terminal" evidence="12">
    <location>
        <begin position="423"/>
        <end position="568"/>
    </location>
</feature>
<dbReference type="InterPro" id="IPR031657">
    <property type="entry name" value="REPA_OB_2"/>
</dbReference>
<dbReference type="InterPro" id="IPR004365">
    <property type="entry name" value="NA-bd_OB_tRNA"/>
</dbReference>
<dbReference type="GO" id="GO:0006310">
    <property type="term" value="P:DNA recombination"/>
    <property type="evidence" value="ECO:0007669"/>
    <property type="project" value="InterPro"/>
</dbReference>
<dbReference type="PANTHER" id="PTHR47165:SF4">
    <property type="entry name" value="OS03G0429900 PROTEIN"/>
    <property type="match status" value="1"/>
</dbReference>
<dbReference type="Pfam" id="PF16900">
    <property type="entry name" value="REPA_OB_2"/>
    <property type="match status" value="1"/>
</dbReference>
<name>A0A0B2UKY0_9MICR</name>
<dbReference type="GO" id="GO:0005662">
    <property type="term" value="C:DNA replication factor A complex"/>
    <property type="evidence" value="ECO:0007669"/>
    <property type="project" value="UniProtKB-ARBA"/>
</dbReference>
<gene>
    <name evidence="14" type="ORF">M896_050520</name>
</gene>
<dbReference type="OrthoDB" id="1751331at2759"/>
<dbReference type="GeneID" id="26261705"/>
<dbReference type="GO" id="GO:0003677">
    <property type="term" value="F:DNA binding"/>
    <property type="evidence" value="ECO:0007669"/>
    <property type="project" value="UniProtKB-KW"/>
</dbReference>
<dbReference type="CDD" id="cd04475">
    <property type="entry name" value="RPA1_DBD_B"/>
    <property type="match status" value="1"/>
</dbReference>
<dbReference type="InterPro" id="IPR007199">
    <property type="entry name" value="Rep_factor-A_N"/>
</dbReference>
<keyword evidence="6 9" id="KW-0862">Zinc</keyword>
<dbReference type="VEuPathDB" id="MicrosporidiaDB:M896_050520"/>
<comment type="subcellular location">
    <subcellularLocation>
        <location evidence="1 9">Nucleus</location>
    </subcellularLocation>
</comment>
<dbReference type="FunCoup" id="A0A0B2UKY0">
    <property type="interactions" value="292"/>
</dbReference>
<organism evidence="14 15">
    <name type="scientific">Ordospora colligata OC4</name>
    <dbReference type="NCBI Taxonomy" id="1354746"/>
    <lineage>
        <taxon>Eukaryota</taxon>
        <taxon>Fungi</taxon>
        <taxon>Fungi incertae sedis</taxon>
        <taxon>Microsporidia</taxon>
        <taxon>Ordosporidae</taxon>
        <taxon>Ordospora</taxon>
    </lineage>
</organism>
<evidence type="ECO:0000256" key="6">
    <source>
        <dbReference type="ARBA" id="ARBA00022833"/>
    </source>
</evidence>
<dbReference type="HOGENOM" id="CLU_012393_2_0_1"/>
<feature type="domain" description="OB" evidence="10">
    <location>
        <begin position="180"/>
        <end position="260"/>
    </location>
</feature>
<keyword evidence="15" id="KW-1185">Reference proteome</keyword>
<dbReference type="CDD" id="cd04477">
    <property type="entry name" value="RPA1N"/>
    <property type="match status" value="1"/>
</dbReference>
<evidence type="ECO:0000256" key="1">
    <source>
        <dbReference type="ARBA" id="ARBA00004123"/>
    </source>
</evidence>
<accession>A0A0B2UKY0</accession>
<feature type="domain" description="Replication factor-A protein 1 N-terminal" evidence="11">
    <location>
        <begin position="6"/>
        <end position="87"/>
    </location>
</feature>
<dbReference type="GO" id="GO:0000781">
    <property type="term" value="C:chromosome, telomeric region"/>
    <property type="evidence" value="ECO:0007669"/>
    <property type="project" value="UniProtKB-ARBA"/>
</dbReference>
<evidence type="ECO:0000313" key="14">
    <source>
        <dbReference type="EMBL" id="KHN69645.1"/>
    </source>
</evidence>
<evidence type="ECO:0000256" key="8">
    <source>
        <dbReference type="ARBA" id="ARBA00023242"/>
    </source>
</evidence>
<dbReference type="Pfam" id="PF04057">
    <property type="entry name" value="Rep-A_N"/>
    <property type="match status" value="1"/>
</dbReference>
<evidence type="ECO:0000256" key="3">
    <source>
        <dbReference type="ARBA" id="ARBA00022705"/>
    </source>
</evidence>
<evidence type="ECO:0000259" key="10">
    <source>
        <dbReference type="Pfam" id="PF01336"/>
    </source>
</evidence>
<dbReference type="AlphaFoldDB" id="A0A0B2UKY0"/>
<keyword evidence="4 9" id="KW-0479">Metal-binding</keyword>
<dbReference type="InterPro" id="IPR004591">
    <property type="entry name" value="Rfa1"/>
</dbReference>
<dbReference type="Proteomes" id="UP000031056">
    <property type="component" value="Unassembled WGS sequence"/>
</dbReference>
<dbReference type="InterPro" id="IPR012340">
    <property type="entry name" value="NA-bd_OB-fold"/>
</dbReference>
<comment type="caution">
    <text evidence="14">The sequence shown here is derived from an EMBL/GenBank/DDBJ whole genome shotgun (WGS) entry which is preliminary data.</text>
</comment>
<protein>
    <recommendedName>
        <fullName evidence="9">Replication protein A subunit</fullName>
    </recommendedName>
</protein>
<keyword evidence="3 9" id="KW-0235">DNA replication</keyword>
<dbReference type="FunFam" id="2.40.50.140:FF:000064">
    <property type="entry name" value="Replication protein A subunit"/>
    <property type="match status" value="1"/>
</dbReference>
<keyword evidence="5 9" id="KW-0863">Zinc-finger</keyword>
<dbReference type="InterPro" id="IPR047192">
    <property type="entry name" value="Euk_RPA1_DBD_C"/>
</dbReference>
<dbReference type="NCBIfam" id="TIGR00617">
    <property type="entry name" value="rpa1"/>
    <property type="match status" value="1"/>
</dbReference>
<proteinExistence type="inferred from homology"/>
<dbReference type="GO" id="GO:0008270">
    <property type="term" value="F:zinc ion binding"/>
    <property type="evidence" value="ECO:0007669"/>
    <property type="project" value="UniProtKB-KW"/>
</dbReference>
<dbReference type="PANTHER" id="PTHR47165">
    <property type="entry name" value="OS03G0429900 PROTEIN"/>
    <property type="match status" value="1"/>
</dbReference>
<dbReference type="RefSeq" id="XP_014563687.1">
    <property type="nucleotide sequence ID" value="XM_014708201.1"/>
</dbReference>